<feature type="signal peptide" evidence="1">
    <location>
        <begin position="1"/>
        <end position="17"/>
    </location>
</feature>
<dbReference type="AlphaFoldDB" id="A0A0E9RFT1"/>
<dbReference type="EMBL" id="GBXM01081369">
    <property type="protein sequence ID" value="JAH27208.1"/>
    <property type="molecule type" value="Transcribed_RNA"/>
</dbReference>
<keyword evidence="1" id="KW-0732">Signal</keyword>
<proteinExistence type="predicted"/>
<feature type="chain" id="PRO_5002432375" evidence="1">
    <location>
        <begin position="18"/>
        <end position="59"/>
    </location>
</feature>
<accession>A0A0E9RFT1</accession>
<reference evidence="2" key="2">
    <citation type="journal article" date="2015" name="Fish Shellfish Immunol.">
        <title>Early steps in the European eel (Anguilla anguilla)-Vibrio vulnificus interaction in the gills: Role of the RtxA13 toxin.</title>
        <authorList>
            <person name="Callol A."/>
            <person name="Pajuelo D."/>
            <person name="Ebbesson L."/>
            <person name="Teles M."/>
            <person name="MacKenzie S."/>
            <person name="Amaro C."/>
        </authorList>
    </citation>
    <scope>NUCLEOTIDE SEQUENCE</scope>
</reference>
<sequence length="59" mass="6868">MFSGLIFKLEKCWFVIAFVVCPCQMSSGSVCFPIPVFICNLRWRCWICHITDVQLQIPL</sequence>
<organism evidence="2">
    <name type="scientific">Anguilla anguilla</name>
    <name type="common">European freshwater eel</name>
    <name type="synonym">Muraena anguilla</name>
    <dbReference type="NCBI Taxonomy" id="7936"/>
    <lineage>
        <taxon>Eukaryota</taxon>
        <taxon>Metazoa</taxon>
        <taxon>Chordata</taxon>
        <taxon>Craniata</taxon>
        <taxon>Vertebrata</taxon>
        <taxon>Euteleostomi</taxon>
        <taxon>Actinopterygii</taxon>
        <taxon>Neopterygii</taxon>
        <taxon>Teleostei</taxon>
        <taxon>Anguilliformes</taxon>
        <taxon>Anguillidae</taxon>
        <taxon>Anguilla</taxon>
    </lineage>
</organism>
<name>A0A0E9RFT1_ANGAN</name>
<reference evidence="2" key="1">
    <citation type="submission" date="2014-11" db="EMBL/GenBank/DDBJ databases">
        <authorList>
            <person name="Amaro Gonzalez C."/>
        </authorList>
    </citation>
    <scope>NUCLEOTIDE SEQUENCE</scope>
</reference>
<evidence type="ECO:0000256" key="1">
    <source>
        <dbReference type="SAM" id="SignalP"/>
    </source>
</evidence>
<protein>
    <submittedName>
        <fullName evidence="2">Uncharacterized protein</fullName>
    </submittedName>
</protein>
<evidence type="ECO:0000313" key="2">
    <source>
        <dbReference type="EMBL" id="JAH27208.1"/>
    </source>
</evidence>